<organism evidence="2 3">
    <name type="scientific">Demequina muriae</name>
    <dbReference type="NCBI Taxonomy" id="3051664"/>
    <lineage>
        <taxon>Bacteria</taxon>
        <taxon>Bacillati</taxon>
        <taxon>Actinomycetota</taxon>
        <taxon>Actinomycetes</taxon>
        <taxon>Micrococcales</taxon>
        <taxon>Demequinaceae</taxon>
        <taxon>Demequina</taxon>
    </lineage>
</organism>
<feature type="transmembrane region" description="Helical" evidence="1">
    <location>
        <begin position="89"/>
        <end position="108"/>
    </location>
</feature>
<evidence type="ECO:0000256" key="1">
    <source>
        <dbReference type="SAM" id="Phobius"/>
    </source>
</evidence>
<name>A0ABT8GIU5_9MICO</name>
<evidence type="ECO:0000313" key="2">
    <source>
        <dbReference type="EMBL" id="MDN4481174.1"/>
    </source>
</evidence>
<gene>
    <name evidence="2" type="ORF">QQX02_09590</name>
</gene>
<dbReference type="Proteomes" id="UP001172708">
    <property type="component" value="Unassembled WGS sequence"/>
</dbReference>
<keyword evidence="1" id="KW-0812">Transmembrane</keyword>
<feature type="transmembrane region" description="Helical" evidence="1">
    <location>
        <begin position="120"/>
        <end position="144"/>
    </location>
</feature>
<dbReference type="EMBL" id="JAUHQA010000001">
    <property type="protein sequence ID" value="MDN4481174.1"/>
    <property type="molecule type" value="Genomic_DNA"/>
</dbReference>
<proteinExistence type="predicted"/>
<dbReference type="Pfam" id="PF11188">
    <property type="entry name" value="DUF2975"/>
    <property type="match status" value="1"/>
</dbReference>
<dbReference type="InterPro" id="IPR021354">
    <property type="entry name" value="DUF2975"/>
</dbReference>
<accession>A0ABT8GIU5</accession>
<dbReference type="RefSeq" id="WP_301142701.1">
    <property type="nucleotide sequence ID" value="NZ_JAUHQA010000001.1"/>
</dbReference>
<sequence length="158" mass="16582">MNALVRGTLRLLLVLLFLGAVGGQALVPLAASDMGAEYPEVDHLVLPYTIAGIAAIACFQVVIVVVWRLLTMVATGEVFTANALRWVEVIAWSGAIAALICVGVASHMMVAENIGGPPALFLWIGSWVGGTAFVLLMVVMRGLLAVAIADRSELAEVI</sequence>
<comment type="caution">
    <text evidence="2">The sequence shown here is derived from an EMBL/GenBank/DDBJ whole genome shotgun (WGS) entry which is preliminary data.</text>
</comment>
<reference evidence="2" key="1">
    <citation type="submission" date="2023-06" db="EMBL/GenBank/DDBJ databases">
        <title>Egi l300058.</title>
        <authorList>
            <person name="Gao L."/>
            <person name="Fang B.-Z."/>
            <person name="Li W.-J."/>
        </authorList>
    </citation>
    <scope>NUCLEOTIDE SEQUENCE</scope>
    <source>
        <strain evidence="2">EGI L300058</strain>
    </source>
</reference>
<evidence type="ECO:0000313" key="3">
    <source>
        <dbReference type="Proteomes" id="UP001172708"/>
    </source>
</evidence>
<keyword evidence="1" id="KW-1133">Transmembrane helix</keyword>
<keyword evidence="3" id="KW-1185">Reference proteome</keyword>
<protein>
    <submittedName>
        <fullName evidence="2">DUF2975 domain-containing protein</fullName>
    </submittedName>
</protein>
<feature type="transmembrane region" description="Helical" evidence="1">
    <location>
        <begin position="48"/>
        <end position="69"/>
    </location>
</feature>
<keyword evidence="1" id="KW-0472">Membrane</keyword>